<dbReference type="AlphaFoldDB" id="A0A368G5K0"/>
<feature type="signal peptide" evidence="1">
    <location>
        <begin position="1"/>
        <end position="16"/>
    </location>
</feature>
<comment type="caution">
    <text evidence="2">The sequence shown here is derived from an EMBL/GenBank/DDBJ whole genome shotgun (WGS) entry which is preliminary data.</text>
</comment>
<reference evidence="2 3" key="1">
    <citation type="submission" date="2014-10" db="EMBL/GenBank/DDBJ databases">
        <title>Draft genome of the hookworm Ancylostoma caninum.</title>
        <authorList>
            <person name="Mitreva M."/>
        </authorList>
    </citation>
    <scope>NUCLEOTIDE SEQUENCE [LARGE SCALE GENOMIC DNA]</scope>
    <source>
        <strain evidence="2 3">Baltimore</strain>
    </source>
</reference>
<organism evidence="2 3">
    <name type="scientific">Ancylostoma caninum</name>
    <name type="common">Dog hookworm</name>
    <dbReference type="NCBI Taxonomy" id="29170"/>
    <lineage>
        <taxon>Eukaryota</taxon>
        <taxon>Metazoa</taxon>
        <taxon>Ecdysozoa</taxon>
        <taxon>Nematoda</taxon>
        <taxon>Chromadorea</taxon>
        <taxon>Rhabditida</taxon>
        <taxon>Rhabditina</taxon>
        <taxon>Rhabditomorpha</taxon>
        <taxon>Strongyloidea</taxon>
        <taxon>Ancylostomatidae</taxon>
        <taxon>Ancylostomatinae</taxon>
        <taxon>Ancylostoma</taxon>
    </lineage>
</organism>
<dbReference type="EMBL" id="JOJR01000433">
    <property type="protein sequence ID" value="RCN37917.1"/>
    <property type="molecule type" value="Genomic_DNA"/>
</dbReference>
<evidence type="ECO:0000313" key="2">
    <source>
        <dbReference type="EMBL" id="RCN37917.1"/>
    </source>
</evidence>
<evidence type="ECO:0000313" key="3">
    <source>
        <dbReference type="Proteomes" id="UP000252519"/>
    </source>
</evidence>
<evidence type="ECO:0000256" key="1">
    <source>
        <dbReference type="SAM" id="SignalP"/>
    </source>
</evidence>
<dbReference type="PROSITE" id="PS51257">
    <property type="entry name" value="PROKAR_LIPOPROTEIN"/>
    <property type="match status" value="1"/>
</dbReference>
<sequence length="213" mass="23026">MLRFTLTLLTLQLASACNPGVVQKLGSEFPLLPLIPRNEIKGPDATIVTNPTFGFSFYPPIAWTYYAGPPPAGVQADTATVYPGQQATLSDADRVMQNDIDAAILKSLNKLGVSSQGTTWQMSGYTPQNCLIRTDGQAGWRAVGTCVPQIGAVTAIRTVADSDTGTSNIQKGTLRVTTSLLVTRSQWNYIASEVYNQLNVYSKVYFTTPITLQ</sequence>
<feature type="chain" id="PRO_5017033533" description="Tectonic domain-containing protein" evidence="1">
    <location>
        <begin position="17"/>
        <end position="213"/>
    </location>
</feature>
<dbReference type="OrthoDB" id="5835135at2759"/>
<gene>
    <name evidence="2" type="ORF">ANCCAN_16163</name>
</gene>
<accession>A0A368G5K0</accession>
<proteinExistence type="predicted"/>
<protein>
    <recommendedName>
        <fullName evidence="4">Tectonic domain-containing protein</fullName>
    </recommendedName>
</protein>
<keyword evidence="1" id="KW-0732">Signal</keyword>
<name>A0A368G5K0_ANCCA</name>
<evidence type="ECO:0008006" key="4">
    <source>
        <dbReference type="Google" id="ProtNLM"/>
    </source>
</evidence>
<keyword evidence="3" id="KW-1185">Reference proteome</keyword>
<dbReference type="Proteomes" id="UP000252519">
    <property type="component" value="Unassembled WGS sequence"/>
</dbReference>